<sequence>MSHLALVPLSLDEANAFVDQHHRHNDPVVGHMWSTGAELDGCLVGVSIVGRPVARHLDNGLTVEILRVATDGTRNAVSFLNGAACRAAFARGFRKVVTYTLASEGGASLRGAGFRVVGEVKGRHWNTPSRPREEGPLFDKLRWEQAI</sequence>
<name>A0A9W6K2Q6_9HYPH</name>
<dbReference type="InterPro" id="IPR053780">
    <property type="entry name" value="Gp66-like"/>
</dbReference>
<dbReference type="AlphaFoldDB" id="A0A9W6K2Q6"/>
<evidence type="ECO:0000313" key="1">
    <source>
        <dbReference type="EMBL" id="GLK86660.1"/>
    </source>
</evidence>
<organism evidence="1 2">
    <name type="scientific">Ancylobacter defluvii</name>
    <dbReference type="NCBI Taxonomy" id="1282440"/>
    <lineage>
        <taxon>Bacteria</taxon>
        <taxon>Pseudomonadati</taxon>
        <taxon>Pseudomonadota</taxon>
        <taxon>Alphaproteobacteria</taxon>
        <taxon>Hyphomicrobiales</taxon>
        <taxon>Xanthobacteraceae</taxon>
        <taxon>Ancylobacter</taxon>
    </lineage>
</organism>
<proteinExistence type="predicted"/>
<keyword evidence="2" id="KW-1185">Reference proteome</keyword>
<dbReference type="RefSeq" id="WP_271180678.1">
    <property type="nucleotide sequence ID" value="NZ_BSFM01000021.1"/>
</dbReference>
<reference evidence="1" key="2">
    <citation type="submission" date="2023-01" db="EMBL/GenBank/DDBJ databases">
        <authorList>
            <person name="Sun Q."/>
            <person name="Evtushenko L."/>
        </authorList>
    </citation>
    <scope>NUCLEOTIDE SEQUENCE</scope>
    <source>
        <strain evidence="1">VKM B-2789</strain>
    </source>
</reference>
<protein>
    <submittedName>
        <fullName evidence="1">Uncharacterized protein</fullName>
    </submittedName>
</protein>
<gene>
    <name evidence="1" type="ORF">GCM10017653_47300</name>
</gene>
<reference evidence="1" key="1">
    <citation type="journal article" date="2014" name="Int. J. Syst. Evol. Microbiol.">
        <title>Complete genome sequence of Corynebacterium casei LMG S-19264T (=DSM 44701T), isolated from a smear-ripened cheese.</title>
        <authorList>
            <consortium name="US DOE Joint Genome Institute (JGI-PGF)"/>
            <person name="Walter F."/>
            <person name="Albersmeier A."/>
            <person name="Kalinowski J."/>
            <person name="Ruckert C."/>
        </authorList>
    </citation>
    <scope>NUCLEOTIDE SEQUENCE</scope>
    <source>
        <strain evidence="1">VKM B-2789</strain>
    </source>
</reference>
<evidence type="ECO:0000313" key="2">
    <source>
        <dbReference type="Proteomes" id="UP001143330"/>
    </source>
</evidence>
<dbReference type="EMBL" id="BSFM01000021">
    <property type="protein sequence ID" value="GLK86660.1"/>
    <property type="molecule type" value="Genomic_DNA"/>
</dbReference>
<dbReference type="InterPro" id="IPR016181">
    <property type="entry name" value="Acyl_CoA_acyltransferase"/>
</dbReference>
<dbReference type="NCBIfam" id="NF045478">
    <property type="entry name" value="XF1762_fam"/>
    <property type="match status" value="1"/>
</dbReference>
<accession>A0A9W6K2Q6</accession>
<dbReference type="Proteomes" id="UP001143330">
    <property type="component" value="Unassembled WGS sequence"/>
</dbReference>
<comment type="caution">
    <text evidence="1">The sequence shown here is derived from an EMBL/GenBank/DDBJ whole genome shotgun (WGS) entry which is preliminary data.</text>
</comment>
<dbReference type="SUPFAM" id="SSF55729">
    <property type="entry name" value="Acyl-CoA N-acyltransferases (Nat)"/>
    <property type="match status" value="1"/>
</dbReference>